<feature type="region of interest" description="SAW" evidence="3">
    <location>
        <begin position="680"/>
        <end position="755"/>
    </location>
</feature>
<comment type="similarity">
    <text evidence="3">Belongs to the GRAS family.</text>
</comment>
<feature type="short sequence motif" description="VHIID" evidence="3">
    <location>
        <begin position="491"/>
        <end position="495"/>
    </location>
</feature>
<keyword evidence="1" id="KW-0805">Transcription regulation</keyword>
<dbReference type="PANTHER" id="PTHR31636">
    <property type="entry name" value="OSJNBA0084A10.13 PROTEIN-RELATED"/>
    <property type="match status" value="1"/>
</dbReference>
<keyword evidence="6" id="KW-1185">Reference proteome</keyword>
<dbReference type="Pfam" id="PF03514">
    <property type="entry name" value="GRAS"/>
    <property type="match status" value="1"/>
</dbReference>
<protein>
    <recommendedName>
        <fullName evidence="7">Scarecrow-like protein 14</fullName>
    </recommendedName>
</protein>
<dbReference type="AlphaFoldDB" id="A0AAF0WUJ7"/>
<dbReference type="InterPro" id="IPR005202">
    <property type="entry name" value="TF_GRAS"/>
</dbReference>
<comment type="caution">
    <text evidence="3">Lacks conserved residue(s) required for the propagation of feature annotation.</text>
</comment>
<evidence type="ECO:0000256" key="2">
    <source>
        <dbReference type="ARBA" id="ARBA00023163"/>
    </source>
</evidence>
<evidence type="ECO:0000256" key="3">
    <source>
        <dbReference type="PROSITE-ProRule" id="PRU01191"/>
    </source>
</evidence>
<keyword evidence="2" id="KW-0804">Transcription</keyword>
<evidence type="ECO:0000313" key="6">
    <source>
        <dbReference type="Proteomes" id="UP000077755"/>
    </source>
</evidence>
<gene>
    <name evidence="5" type="ORF">DCAR_0415096</name>
</gene>
<sequence length="757" mass="85081">MVMDPGSTDFSDVLNGFEFGDEVVLPGFDSPPNYANTFKFKDELVDLSFLDIPDVQPEPDYAGPATNTSTSTVNNTSPTGSSEMYSPEDNDDGVLKFLNQILMEEKIEEKPSMFYDPLALQAAEQSLYEALGKQYPPSYGSGDVYQHADSPYDYFTGSSSEYSTSSGGTTAGNYYEPPHWVADSVSLKSSTVQHQPSDYNIDSRSQWSVTSENSLNNNLSGVLDSPMSTQVIPNIFSDRDSILQFKRGMEEASKFLPKIPQLVVNLDNYALRSDTKEGPPVLQVKVEKDEEIAFSSLRGRKHLLQQDSVVEDERSSKQLAVYEEEVEITELFDKVLLSGPCCDKEEPIEFSPAFHHENGLAHGSNGGKSRFKKTDSTSEAVDLRTLLISCAQSVASEDRRTAHEQLKLIRQYSSASGDASQRLANIFANGLEARMAGTGTQLYAALSSRRISATEKLKAYQAYLKACPFKKTSVFFANKMILEKSSTATTLHIIDFGIQYGFQWPVLIQCLSKRPGGPPKLRITGIELPQPGFRPAEYMEATGRRLRGYCERFNVPFEYNPIATQKWETITVEDLKIKSDEVVAVNCFLRFENLLDESVSVNNPRDAVLELIRKVNPAIFVQAIVNGSYSAPFFVTRFREALFHYSALFDILDNSMPCDDPQRLNFEREFCGREVMNVIACEGVERVERPETYKQWQVRNMKAGFKIHPLNKELLDKLKCKVKSEFHKDFVFDEDGQWMLTGWKGRILHAISAWEPA</sequence>
<reference evidence="5" key="1">
    <citation type="journal article" date="2016" name="Nat. Genet.">
        <title>A high-quality carrot genome assembly provides new insights into carotenoid accumulation and asterid genome evolution.</title>
        <authorList>
            <person name="Iorizzo M."/>
            <person name="Ellison S."/>
            <person name="Senalik D."/>
            <person name="Zeng P."/>
            <person name="Satapoomin P."/>
            <person name="Huang J."/>
            <person name="Bowman M."/>
            <person name="Iovene M."/>
            <person name="Sanseverino W."/>
            <person name="Cavagnaro P."/>
            <person name="Yildiz M."/>
            <person name="Macko-Podgorni A."/>
            <person name="Moranska E."/>
            <person name="Grzebelus E."/>
            <person name="Grzebelus D."/>
            <person name="Ashrafi H."/>
            <person name="Zheng Z."/>
            <person name="Cheng S."/>
            <person name="Spooner D."/>
            <person name="Van Deynze A."/>
            <person name="Simon P."/>
        </authorList>
    </citation>
    <scope>NUCLEOTIDE SEQUENCE</scope>
    <source>
        <tissue evidence="5">Leaf</tissue>
    </source>
</reference>
<evidence type="ECO:0000256" key="1">
    <source>
        <dbReference type="ARBA" id="ARBA00023015"/>
    </source>
</evidence>
<dbReference type="KEGG" id="dcr:108218721"/>
<name>A0AAF0WUJ7_DAUCS</name>
<feature type="compositionally biased region" description="Low complexity" evidence="4">
    <location>
        <begin position="66"/>
        <end position="82"/>
    </location>
</feature>
<feature type="region of interest" description="VHIID" evidence="3">
    <location>
        <begin position="460"/>
        <end position="525"/>
    </location>
</feature>
<proteinExistence type="inferred from homology"/>
<feature type="region of interest" description="Disordered" evidence="4">
    <location>
        <begin position="56"/>
        <end position="90"/>
    </location>
</feature>
<feature type="region of interest" description="Leucine repeat I (LRI)" evidence="3">
    <location>
        <begin position="381"/>
        <end position="441"/>
    </location>
</feature>
<dbReference type="PROSITE" id="PS50985">
    <property type="entry name" value="GRAS"/>
    <property type="match status" value="1"/>
</dbReference>
<evidence type="ECO:0000256" key="4">
    <source>
        <dbReference type="SAM" id="MobiDB-lite"/>
    </source>
</evidence>
<dbReference type="Proteomes" id="UP000077755">
    <property type="component" value="Chromosome 4"/>
</dbReference>
<evidence type="ECO:0000313" key="5">
    <source>
        <dbReference type="EMBL" id="WOG95769.1"/>
    </source>
</evidence>
<accession>A0AAF0WUJ7</accession>
<dbReference type="EMBL" id="CP093346">
    <property type="protein sequence ID" value="WOG95769.1"/>
    <property type="molecule type" value="Genomic_DNA"/>
</dbReference>
<reference evidence="5" key="2">
    <citation type="submission" date="2022-03" db="EMBL/GenBank/DDBJ databases">
        <title>Draft title - Genomic analysis of global carrot germplasm unveils the trajectory of domestication and the origin of high carotenoid orange carrot.</title>
        <authorList>
            <person name="Iorizzo M."/>
            <person name="Ellison S."/>
            <person name="Senalik D."/>
            <person name="Macko-Podgorni A."/>
            <person name="Grzebelus D."/>
            <person name="Bostan H."/>
            <person name="Rolling W."/>
            <person name="Curaba J."/>
            <person name="Simon P."/>
        </authorList>
    </citation>
    <scope>NUCLEOTIDE SEQUENCE</scope>
    <source>
        <tissue evidence="5">Leaf</tissue>
    </source>
</reference>
<feature type="region of interest" description="Leucine repeat II (LRII)" evidence="3">
    <location>
        <begin position="541"/>
        <end position="573"/>
    </location>
</feature>
<evidence type="ECO:0008006" key="7">
    <source>
        <dbReference type="Google" id="ProtNLM"/>
    </source>
</evidence>
<organism evidence="5 6">
    <name type="scientific">Daucus carota subsp. sativus</name>
    <name type="common">Carrot</name>
    <dbReference type="NCBI Taxonomy" id="79200"/>
    <lineage>
        <taxon>Eukaryota</taxon>
        <taxon>Viridiplantae</taxon>
        <taxon>Streptophyta</taxon>
        <taxon>Embryophyta</taxon>
        <taxon>Tracheophyta</taxon>
        <taxon>Spermatophyta</taxon>
        <taxon>Magnoliopsida</taxon>
        <taxon>eudicotyledons</taxon>
        <taxon>Gunneridae</taxon>
        <taxon>Pentapetalae</taxon>
        <taxon>asterids</taxon>
        <taxon>campanulids</taxon>
        <taxon>Apiales</taxon>
        <taxon>Apiaceae</taxon>
        <taxon>Apioideae</taxon>
        <taxon>Scandiceae</taxon>
        <taxon>Daucinae</taxon>
        <taxon>Daucus</taxon>
        <taxon>Daucus sect. Daucus</taxon>
    </lineage>
</organism>